<feature type="compositionally biased region" description="Basic and acidic residues" evidence="1">
    <location>
        <begin position="1710"/>
        <end position="1744"/>
    </location>
</feature>
<feature type="compositionally biased region" description="Basic and acidic residues" evidence="1">
    <location>
        <begin position="1809"/>
        <end position="1858"/>
    </location>
</feature>
<feature type="compositionally biased region" description="Polar residues" evidence="1">
    <location>
        <begin position="979"/>
        <end position="992"/>
    </location>
</feature>
<feature type="compositionally biased region" description="Polar residues" evidence="1">
    <location>
        <begin position="1209"/>
        <end position="1220"/>
    </location>
</feature>
<evidence type="ECO:0000313" key="3">
    <source>
        <dbReference type="Proteomes" id="UP000567885"/>
    </source>
</evidence>
<feature type="compositionally biased region" description="Polar residues" evidence="1">
    <location>
        <begin position="718"/>
        <end position="741"/>
    </location>
</feature>
<feature type="compositionally biased region" description="Basic and acidic residues" evidence="1">
    <location>
        <begin position="1298"/>
        <end position="1309"/>
    </location>
</feature>
<feature type="compositionally biased region" description="Basic and acidic residues" evidence="1">
    <location>
        <begin position="1032"/>
        <end position="1052"/>
    </location>
</feature>
<feature type="compositionally biased region" description="Polar residues" evidence="1">
    <location>
        <begin position="624"/>
        <end position="646"/>
    </location>
</feature>
<keyword evidence="3" id="KW-1185">Reference proteome</keyword>
<feature type="compositionally biased region" description="Acidic residues" evidence="1">
    <location>
        <begin position="578"/>
        <end position="596"/>
    </location>
</feature>
<organism evidence="2 3">
    <name type="scientific">Fusarium heterosporum</name>
    <dbReference type="NCBI Taxonomy" id="42747"/>
    <lineage>
        <taxon>Eukaryota</taxon>
        <taxon>Fungi</taxon>
        <taxon>Dikarya</taxon>
        <taxon>Ascomycota</taxon>
        <taxon>Pezizomycotina</taxon>
        <taxon>Sordariomycetes</taxon>
        <taxon>Hypocreomycetidae</taxon>
        <taxon>Hypocreales</taxon>
        <taxon>Nectriaceae</taxon>
        <taxon>Fusarium</taxon>
        <taxon>Fusarium heterosporum species complex</taxon>
    </lineage>
</organism>
<protein>
    <submittedName>
        <fullName evidence="2">Uncharacterized protein</fullName>
    </submittedName>
</protein>
<evidence type="ECO:0000256" key="1">
    <source>
        <dbReference type="SAM" id="MobiDB-lite"/>
    </source>
</evidence>
<feature type="compositionally biased region" description="Basic and acidic residues" evidence="1">
    <location>
        <begin position="1921"/>
        <end position="1939"/>
    </location>
</feature>
<feature type="compositionally biased region" description="Basic and acidic residues" evidence="1">
    <location>
        <begin position="445"/>
        <end position="467"/>
    </location>
</feature>
<dbReference type="OrthoDB" id="5106899at2759"/>
<feature type="compositionally biased region" description="Polar residues" evidence="1">
    <location>
        <begin position="513"/>
        <end position="532"/>
    </location>
</feature>
<feature type="compositionally biased region" description="Basic and acidic residues" evidence="1">
    <location>
        <begin position="1880"/>
        <end position="1905"/>
    </location>
</feature>
<feature type="compositionally biased region" description="Basic and acidic residues" evidence="1">
    <location>
        <begin position="131"/>
        <end position="150"/>
    </location>
</feature>
<comment type="caution">
    <text evidence="2">The sequence shown here is derived from an EMBL/GenBank/DDBJ whole genome shotgun (WGS) entry which is preliminary data.</text>
</comment>
<proteinExistence type="predicted"/>
<feature type="compositionally biased region" description="Basic and acidic residues" evidence="1">
    <location>
        <begin position="1650"/>
        <end position="1703"/>
    </location>
</feature>
<feature type="compositionally biased region" description="Low complexity" evidence="1">
    <location>
        <begin position="896"/>
        <end position="907"/>
    </location>
</feature>
<feature type="compositionally biased region" description="Basic and acidic residues" evidence="1">
    <location>
        <begin position="1614"/>
        <end position="1642"/>
    </location>
</feature>
<reference evidence="2 3" key="1">
    <citation type="submission" date="2020-05" db="EMBL/GenBank/DDBJ databases">
        <title>Identification and distribution of gene clusters putatively required for synthesis of sphingolipid metabolism inhibitors in phylogenetically diverse species of the filamentous fungus Fusarium.</title>
        <authorList>
            <person name="Kim H.-S."/>
            <person name="Busman M."/>
            <person name="Brown D.W."/>
            <person name="Divon H."/>
            <person name="Uhlig S."/>
            <person name="Proctor R.H."/>
        </authorList>
    </citation>
    <scope>NUCLEOTIDE SEQUENCE [LARGE SCALE GENOMIC DNA]</scope>
    <source>
        <strain evidence="2 3">NRRL 20693</strain>
    </source>
</reference>
<feature type="compositionally biased region" description="Low complexity" evidence="1">
    <location>
        <begin position="1019"/>
        <end position="1031"/>
    </location>
</feature>
<feature type="compositionally biased region" description="Basic and acidic residues" evidence="1">
    <location>
        <begin position="1959"/>
        <end position="2041"/>
    </location>
</feature>
<feature type="compositionally biased region" description="Polar residues" evidence="1">
    <location>
        <begin position="287"/>
        <end position="298"/>
    </location>
</feature>
<feature type="compositionally biased region" description="Acidic residues" evidence="1">
    <location>
        <begin position="1260"/>
        <end position="1271"/>
    </location>
</feature>
<feature type="compositionally biased region" description="Acidic residues" evidence="1">
    <location>
        <begin position="838"/>
        <end position="847"/>
    </location>
</feature>
<feature type="compositionally biased region" description="Basic and acidic residues" evidence="1">
    <location>
        <begin position="940"/>
        <end position="960"/>
    </location>
</feature>
<feature type="compositionally biased region" description="Acidic residues" evidence="1">
    <location>
        <begin position="694"/>
        <end position="715"/>
    </location>
</feature>
<dbReference type="EMBL" id="JAAGWQ010000318">
    <property type="protein sequence ID" value="KAF5656776.1"/>
    <property type="molecule type" value="Genomic_DNA"/>
</dbReference>
<feature type="compositionally biased region" description="Low complexity" evidence="1">
    <location>
        <begin position="961"/>
        <end position="971"/>
    </location>
</feature>
<feature type="compositionally biased region" description="Polar residues" evidence="1">
    <location>
        <begin position="255"/>
        <end position="267"/>
    </location>
</feature>
<evidence type="ECO:0000313" key="2">
    <source>
        <dbReference type="EMBL" id="KAF5656776.1"/>
    </source>
</evidence>
<feature type="compositionally biased region" description="Polar residues" evidence="1">
    <location>
        <begin position="604"/>
        <end position="615"/>
    </location>
</feature>
<feature type="compositionally biased region" description="Basic and acidic residues" evidence="1">
    <location>
        <begin position="37"/>
        <end position="51"/>
    </location>
</feature>
<feature type="non-terminal residue" evidence="2">
    <location>
        <position position="1"/>
    </location>
</feature>
<feature type="compositionally biased region" description="Basic and acidic residues" evidence="1">
    <location>
        <begin position="158"/>
        <end position="169"/>
    </location>
</feature>
<feature type="region of interest" description="Disordered" evidence="1">
    <location>
        <begin position="362"/>
        <end position="994"/>
    </location>
</feature>
<feature type="compositionally biased region" description="Basic and acidic residues" evidence="1">
    <location>
        <begin position="187"/>
        <end position="214"/>
    </location>
</feature>
<feature type="region of interest" description="Disordered" evidence="1">
    <location>
        <begin position="1011"/>
        <end position="1523"/>
    </location>
</feature>
<accession>A0A8H5WE88</accession>
<feature type="region of interest" description="Disordered" evidence="1">
    <location>
        <begin position="1"/>
        <end position="331"/>
    </location>
</feature>
<feature type="compositionally biased region" description="Basic and acidic residues" evidence="1">
    <location>
        <begin position="1153"/>
        <end position="1171"/>
    </location>
</feature>
<feature type="region of interest" description="Disordered" evidence="1">
    <location>
        <begin position="1564"/>
        <end position="2055"/>
    </location>
</feature>
<dbReference type="Proteomes" id="UP000567885">
    <property type="component" value="Unassembled WGS sequence"/>
</dbReference>
<gene>
    <name evidence="2" type="ORF">FHETE_10800</name>
</gene>
<feature type="compositionally biased region" description="Polar residues" evidence="1">
    <location>
        <begin position="1106"/>
        <end position="1117"/>
    </location>
</feature>
<feature type="compositionally biased region" description="Basic and acidic residues" evidence="1">
    <location>
        <begin position="89"/>
        <end position="98"/>
    </location>
</feature>
<feature type="compositionally biased region" description="Basic and acidic residues" evidence="1">
    <location>
        <begin position="879"/>
        <end position="893"/>
    </location>
</feature>
<feature type="compositionally biased region" description="Acidic residues" evidence="1">
    <location>
        <begin position="1175"/>
        <end position="1184"/>
    </location>
</feature>
<name>A0A8H5WE88_FUSHE</name>
<feature type="compositionally biased region" description="Basic residues" evidence="1">
    <location>
        <begin position="1757"/>
        <end position="1771"/>
    </location>
</feature>
<sequence>VAEAEPVDETAAVKGKSGEEAPATQEEPEESSGPADIKSEEEAVPPEDKQPDAPVAPEDEPNDDAKLIEASPVPAAATEDESAQTPDTTTHEESKEIVATEEALATEIADAPEKPTAGEPVPVPAEDTPSTDDKPVDNPKSNEDEVKEAAQEADVLEEEKPTEEAKAPETEAATVKSLEESADTPAEAEKEDDKTNKASAEEEAKAKEAEESKDTLGPIPTSKRPAKKGEEHGLLQDTPFDFTQDFGVSPELNEGTDNGVTQLLSKDTQGHQEAQLYKDEDEESTELETFTQNLSQPSVAEASDDQNNQNVAETTMPGLQEPSSGQSANVAAVESISIPLESKTEILDDAQLRQMDLSQNLNQNLDLVQDPEDPPATETQHSTKISIPGTPLGQGMGDQSARAVHESTTEEPVNDDLQHTTTIHSQPRPQPQPQQETETETGIEIETRASDSRPTFDTHHGHDKPESMESDMPIAVARGPASEAFAASTISSDNDSETFAPLHTAAEEPQRPLDSNDSINHTQVESEQSSPGLLQAIATPGAASHEPKMLEIDFDNVLQISRELPQEPQIEPVSLHEQDEDSDLSEEESIEDDESILEEHLKQPATSSPALSPESSEVAKPTETRNNNMTSSDNPHSENLGSTEETTIGDFGRSDAISRVSSSDGFVGDESELAHRPSSPTESVPADTHQKDSDTDDDTDDGTDDGTDGGTDDGLGDASQQKVVSRSPSAHQTSDLGTNRHGTQKDDIASEIDEPAAVINPGSDLNLEEAVGETNKIDRSPSEDESDDEHSKVDSEVDSEDDPKLRPVIAHGSLSNKPSVEKDPNPPGSVLSAVVVEDASDSDEGDSESEHISPNLTIKDVDAHQDGLPVERPALAIPDHIDDAHQSDVDQAPRIESTSSPEPESSSLLGIAEARRGSESSDEEPLAPSELVEQTPAIVRKTEPSGDEDHAVAQADKMDLSDSASTVSVASDTEEKSLVQAQTRTCSPSSGLLDTATEADLQDYLVTASSAVAPETPVSHHISTSSSPESTIGKDPEALLALHEPDELHDADTESEAEAMNTEASSQPFPPQQDASHQDNDNSDSTSDDQSELSGPPAVVLLDAQPVNNFPTSQTLVTPGAARDSMAAPDAPVFLKNDLDDKSTDAFGPQPIEESRFIAEPADEKLDRKVPDTPTSDDESDDDIPTSREISPIGIGRISVPHKVESVAGETQSTIQALSQTEDDPEEAQTARDDKFQELSAIGVPAVPSEVTRASGDEHQDLEDSSSDEDEQTKNYDAAESSRDKSLPPLERPQQYVSDHRLSEVKTPDTDDTLGSEPKPVQAAGVKPMGLVRPDVKVVDIPSRGKGKAAADVPETPKRARSTSRSARPSRAEPPRTFLTQQQRPRRSLRVRPVTEVYTKDPIFIPVASRPNDAKPMQRPQAPRAESEPVKVPARPQLGHRSQETEGESSKVAMSDTAPRSRSFQADGELPRAPARHDLRHSGVAVEDGLRDATYRAPPPAGSSTGAEADFDAQRSPSPGIVIPDADMIDLQRARTLRRTRKTSIQRAEDTLAAAVVIYATAEALSPPGSPSPFDQYRDRDLPNMGHEMYTEPSDYNFPVVSTPRESFEDDYEDFHKSNADLFADDRSRESDSSRSDRDKDGRRRRRYSHRSDGSREEARERRYRDDGERRVHRSRTDDDGRRHQQSQSHREDESRYSRHRDSSSGGVDVRPKSSRGSEEPRTRGYRRDEDMRTRESRKAEEPALRGLPQEDEGRERRRRSSGAHASRRHRSDTVESAAPPGTPPRTPRRDSGFSADNSSGSSGRRRRTREEQADHDKRKAERTERRAREERDTRREPSRYREPVPESKGKEPAREPEPEPELQPEPEPDRRHRRSRRQSHSDRPRYEELRDHPREEPPTPERKPFAAKNSEVVSGGTPPPREEPAIAEPIKERTREAPLEGSPKRSSTRHRRTQPSTDEQRPRASRPPRDEPAPEPPRDRNRDRDGDRHREKNRDKDRTRDEEPKTRPTKHVRMDTEDTRRKARHEERRRAQFKDEDKKPSGIKGAFKKLFSKS</sequence>